<evidence type="ECO:0000313" key="2">
    <source>
        <dbReference type="Proteomes" id="UP000283260"/>
    </source>
</evidence>
<name>A0A423J0S9_9PSED</name>
<comment type="caution">
    <text evidence="1">The sequence shown here is derived from an EMBL/GenBank/DDBJ whole genome shotgun (WGS) entry which is preliminary data.</text>
</comment>
<dbReference type="AlphaFoldDB" id="A0A423J0S9"/>
<sequence>MQVFNVATPEVNTTAELIDHFRADGEHDIADNLLIESGSLELRSAQDYHYSDERPSISEMENELAFIRQHMIELKTHPEKVTPERSDAVIRALYALAYDALEHLTDSE</sequence>
<dbReference type="Proteomes" id="UP000283260">
    <property type="component" value="Unassembled WGS sequence"/>
</dbReference>
<dbReference type="RefSeq" id="WP_123498743.1">
    <property type="nucleotide sequence ID" value="NZ_MOBL01000019.1"/>
</dbReference>
<proteinExistence type="predicted"/>
<evidence type="ECO:0000313" key="1">
    <source>
        <dbReference type="EMBL" id="RON31318.1"/>
    </source>
</evidence>
<gene>
    <name evidence="1" type="ORF">BK661_17815</name>
</gene>
<reference evidence="1 2" key="1">
    <citation type="submission" date="2016-10" db="EMBL/GenBank/DDBJ databases">
        <title>Comparative genome analysis of multiple Pseudomonas spp. focuses on biocontrol and plant growth promoting traits.</title>
        <authorList>
            <person name="Tao X.-Y."/>
            <person name="Taylor C.G."/>
        </authorList>
    </citation>
    <scope>NUCLEOTIDE SEQUENCE [LARGE SCALE GENOMIC DNA]</scope>
    <source>
        <strain evidence="1 2">94G2</strain>
    </source>
</reference>
<organism evidence="1 2">
    <name type="scientific">Pseudomonas frederiksbergensis</name>
    <dbReference type="NCBI Taxonomy" id="104087"/>
    <lineage>
        <taxon>Bacteria</taxon>
        <taxon>Pseudomonadati</taxon>
        <taxon>Pseudomonadota</taxon>
        <taxon>Gammaproteobacteria</taxon>
        <taxon>Pseudomonadales</taxon>
        <taxon>Pseudomonadaceae</taxon>
        <taxon>Pseudomonas</taxon>
    </lineage>
</organism>
<protein>
    <submittedName>
        <fullName evidence="1">Uncharacterized protein</fullName>
    </submittedName>
</protein>
<dbReference type="EMBL" id="MOBL01000019">
    <property type="protein sequence ID" value="RON31318.1"/>
    <property type="molecule type" value="Genomic_DNA"/>
</dbReference>
<accession>A0A423J0S9</accession>